<dbReference type="Proteomes" id="UP000824120">
    <property type="component" value="Chromosome 10"/>
</dbReference>
<accession>A0A9J5X256</accession>
<evidence type="ECO:0000313" key="1">
    <source>
        <dbReference type="EMBL" id="KAG5582042.1"/>
    </source>
</evidence>
<gene>
    <name evidence="1" type="ORF">H5410_052669</name>
</gene>
<keyword evidence="2" id="KW-1185">Reference proteome</keyword>
<organism evidence="1 2">
    <name type="scientific">Solanum commersonii</name>
    <name type="common">Commerson's wild potato</name>
    <name type="synonym">Commerson's nightshade</name>
    <dbReference type="NCBI Taxonomy" id="4109"/>
    <lineage>
        <taxon>Eukaryota</taxon>
        <taxon>Viridiplantae</taxon>
        <taxon>Streptophyta</taxon>
        <taxon>Embryophyta</taxon>
        <taxon>Tracheophyta</taxon>
        <taxon>Spermatophyta</taxon>
        <taxon>Magnoliopsida</taxon>
        <taxon>eudicotyledons</taxon>
        <taxon>Gunneridae</taxon>
        <taxon>Pentapetalae</taxon>
        <taxon>asterids</taxon>
        <taxon>lamiids</taxon>
        <taxon>Solanales</taxon>
        <taxon>Solanaceae</taxon>
        <taxon>Solanoideae</taxon>
        <taxon>Solaneae</taxon>
        <taxon>Solanum</taxon>
    </lineage>
</organism>
<name>A0A9J5X256_SOLCO</name>
<sequence>MDFFDDLDGDEDLEEVTLKRGYDVEIFDMWKTSSYVQVSEFGGNEGKEIHAIVVDVSSSDQTSDLIGYDHPLCIR</sequence>
<reference evidence="1 2" key="1">
    <citation type="submission" date="2020-09" db="EMBL/GenBank/DDBJ databases">
        <title>De no assembly of potato wild relative species, Solanum commersonii.</title>
        <authorList>
            <person name="Cho K."/>
        </authorList>
    </citation>
    <scope>NUCLEOTIDE SEQUENCE [LARGE SCALE GENOMIC DNA]</scope>
    <source>
        <strain evidence="1">LZ3.2</strain>
        <tissue evidence="1">Leaf</tissue>
    </source>
</reference>
<evidence type="ECO:0000313" key="2">
    <source>
        <dbReference type="Proteomes" id="UP000824120"/>
    </source>
</evidence>
<dbReference type="AlphaFoldDB" id="A0A9J5X256"/>
<dbReference type="EMBL" id="JACXVP010000010">
    <property type="protein sequence ID" value="KAG5582042.1"/>
    <property type="molecule type" value="Genomic_DNA"/>
</dbReference>
<comment type="caution">
    <text evidence="1">The sequence shown here is derived from an EMBL/GenBank/DDBJ whole genome shotgun (WGS) entry which is preliminary data.</text>
</comment>
<proteinExistence type="predicted"/>
<protein>
    <submittedName>
        <fullName evidence="1">Uncharacterized protein</fullName>
    </submittedName>
</protein>